<evidence type="ECO:0000313" key="3">
    <source>
        <dbReference type="Proteomes" id="UP000033618"/>
    </source>
</evidence>
<accession>A0A0F5JV08</accession>
<dbReference type="Proteomes" id="UP000033618">
    <property type="component" value="Unassembled WGS sequence"/>
</dbReference>
<sequence>MQTFACAKHVCLSREYMRLTLARTDQPGQRRHSLPADFAYAMPQVHTGLDDALFAIEPLAHATRVTDWVTDTVRFVRETHPYEQAETPPPPARCEESAGATASTNTLVGRETPPPSYQSVVISRHLPASVPPPSTDIACTA</sequence>
<protein>
    <submittedName>
        <fullName evidence="2">Uncharacterized protein</fullName>
    </submittedName>
</protein>
<evidence type="ECO:0000313" key="2">
    <source>
        <dbReference type="EMBL" id="KKB61505.1"/>
    </source>
</evidence>
<name>A0A0F5JV08_9BURK</name>
<dbReference type="STRING" id="28092.WM40_22870"/>
<reference evidence="2 3" key="1">
    <citation type="submission" date="2015-03" db="EMBL/GenBank/DDBJ databases">
        <title>Draft Genome Sequence of Burkholderia andropogonis type strain ICMP2807, isolated from Sorghum bicolor.</title>
        <authorList>
            <person name="Lopes-Santos L."/>
            <person name="Castro D.B."/>
            <person name="Ottoboni L.M."/>
            <person name="Park D."/>
            <person name="Weirc B.S."/>
            <person name="Destefano S.A."/>
        </authorList>
    </citation>
    <scope>NUCLEOTIDE SEQUENCE [LARGE SCALE GENOMIC DNA]</scope>
    <source>
        <strain evidence="2 3">ICMP2807</strain>
    </source>
</reference>
<dbReference type="AlphaFoldDB" id="A0A0F5JV08"/>
<dbReference type="PATRIC" id="fig|28092.6.peg.5379"/>
<evidence type="ECO:0000256" key="1">
    <source>
        <dbReference type="SAM" id="MobiDB-lite"/>
    </source>
</evidence>
<dbReference type="EMBL" id="LAQU01000040">
    <property type="protein sequence ID" value="KKB61505.1"/>
    <property type="molecule type" value="Genomic_DNA"/>
</dbReference>
<proteinExistence type="predicted"/>
<dbReference type="RefSeq" id="WP_046154094.1">
    <property type="nucleotide sequence ID" value="NZ_LAQU01000040.1"/>
</dbReference>
<gene>
    <name evidence="2" type="ORF">WM40_22870</name>
</gene>
<organism evidence="2 3">
    <name type="scientific">Robbsia andropogonis</name>
    <dbReference type="NCBI Taxonomy" id="28092"/>
    <lineage>
        <taxon>Bacteria</taxon>
        <taxon>Pseudomonadati</taxon>
        <taxon>Pseudomonadota</taxon>
        <taxon>Betaproteobacteria</taxon>
        <taxon>Burkholderiales</taxon>
        <taxon>Burkholderiaceae</taxon>
        <taxon>Robbsia</taxon>
    </lineage>
</organism>
<keyword evidence="3" id="KW-1185">Reference proteome</keyword>
<feature type="region of interest" description="Disordered" evidence="1">
    <location>
        <begin position="80"/>
        <end position="116"/>
    </location>
</feature>
<comment type="caution">
    <text evidence="2">The sequence shown here is derived from an EMBL/GenBank/DDBJ whole genome shotgun (WGS) entry which is preliminary data.</text>
</comment>